<gene>
    <name evidence="1" type="ORF">UFOVP457_33</name>
</gene>
<dbReference type="EMBL" id="LR796435">
    <property type="protein sequence ID" value="CAB4144253.1"/>
    <property type="molecule type" value="Genomic_DNA"/>
</dbReference>
<evidence type="ECO:0000313" key="1">
    <source>
        <dbReference type="EMBL" id="CAB4144253.1"/>
    </source>
</evidence>
<proteinExistence type="predicted"/>
<sequence>MKSILTKSSNKLDQINDEYIQDRLRERGVETLALEQGDKLLAVASIYSDFTCDFILLAELSELDKFKFLREIKKNLKIIRETLFAFCKKEGIEENRLLKWLGFRPAGEFHEYNGYIW</sequence>
<accession>A0A6J5MG01</accession>
<protein>
    <submittedName>
        <fullName evidence="1">Uncharacterized protein</fullName>
    </submittedName>
</protein>
<name>A0A6J5MG01_9CAUD</name>
<reference evidence="1" key="1">
    <citation type="submission" date="2020-04" db="EMBL/GenBank/DDBJ databases">
        <authorList>
            <person name="Chiriac C."/>
            <person name="Salcher M."/>
            <person name="Ghai R."/>
            <person name="Kavagutti S V."/>
        </authorList>
    </citation>
    <scope>NUCLEOTIDE SEQUENCE</scope>
</reference>
<organism evidence="1">
    <name type="scientific">uncultured Caudovirales phage</name>
    <dbReference type="NCBI Taxonomy" id="2100421"/>
    <lineage>
        <taxon>Viruses</taxon>
        <taxon>Duplodnaviria</taxon>
        <taxon>Heunggongvirae</taxon>
        <taxon>Uroviricota</taxon>
        <taxon>Caudoviricetes</taxon>
        <taxon>Peduoviridae</taxon>
        <taxon>Maltschvirus</taxon>
        <taxon>Maltschvirus maltsch</taxon>
    </lineage>
</organism>